<evidence type="ECO:0000313" key="6">
    <source>
        <dbReference type="EMBL" id="KAG9509308.1"/>
    </source>
</evidence>
<name>A0ABQ7S7H9_9ACAR</name>
<keyword evidence="2" id="KW-0479">Metal-binding</keyword>
<keyword evidence="5" id="KW-0456">Lyase</keyword>
<organism evidence="6 7">
    <name type="scientific">Fragariocoptes setiger</name>
    <dbReference type="NCBI Taxonomy" id="1670756"/>
    <lineage>
        <taxon>Eukaryota</taxon>
        <taxon>Metazoa</taxon>
        <taxon>Ecdysozoa</taxon>
        <taxon>Arthropoda</taxon>
        <taxon>Chelicerata</taxon>
        <taxon>Arachnida</taxon>
        <taxon>Acari</taxon>
        <taxon>Acariformes</taxon>
        <taxon>Trombidiformes</taxon>
        <taxon>Prostigmata</taxon>
        <taxon>Eupodina</taxon>
        <taxon>Eriophyoidea</taxon>
        <taxon>Phytoptidae</taxon>
        <taxon>Fragariocoptes</taxon>
    </lineage>
</organism>
<evidence type="ECO:0000256" key="1">
    <source>
        <dbReference type="ARBA" id="ARBA00000110"/>
    </source>
</evidence>
<protein>
    <submittedName>
        <fullName evidence="6">Uncharacterized protein</fullName>
    </submittedName>
</protein>
<reference evidence="6 7" key="1">
    <citation type="submission" date="2020-10" db="EMBL/GenBank/DDBJ databases">
        <authorList>
            <person name="Klimov P.B."/>
            <person name="Dyachkov S.M."/>
            <person name="Chetverikov P.E."/>
        </authorList>
    </citation>
    <scope>NUCLEOTIDE SEQUENCE [LARGE SCALE GENOMIC DNA]</scope>
    <source>
        <strain evidence="6">BMOC 18-1129-001#AD2665</strain>
        <tissue evidence="6">Entire mites</tissue>
    </source>
</reference>
<dbReference type="Proteomes" id="UP000825002">
    <property type="component" value="Unassembled WGS sequence"/>
</dbReference>
<dbReference type="SUPFAM" id="SSF51695">
    <property type="entry name" value="PLC-like phosphodiesterases"/>
    <property type="match status" value="1"/>
</dbReference>
<evidence type="ECO:0000256" key="3">
    <source>
        <dbReference type="ARBA" id="ARBA00022842"/>
    </source>
</evidence>
<feature type="non-terminal residue" evidence="6">
    <location>
        <position position="1"/>
    </location>
</feature>
<evidence type="ECO:0000313" key="7">
    <source>
        <dbReference type="Proteomes" id="UP000825002"/>
    </source>
</evidence>
<comment type="caution">
    <text evidence="6">The sequence shown here is derived from an EMBL/GenBank/DDBJ whole genome shotgun (WGS) entry which is preliminary data.</text>
</comment>
<comment type="catalytic activity">
    <reaction evidence="1">
        <text>an N-(acyl)-sphingosylphosphoethanolamine = an N-(acyl)-sphingosyl-1,3-cyclic phosphate + ethanolamine</text>
        <dbReference type="Rhea" id="RHEA:60648"/>
        <dbReference type="ChEBI" id="CHEBI:57603"/>
        <dbReference type="ChEBI" id="CHEBI:143891"/>
        <dbReference type="ChEBI" id="CHEBI:143892"/>
    </reaction>
</comment>
<gene>
    <name evidence="6" type="ORF">GZH46_02177</name>
</gene>
<evidence type="ECO:0000256" key="2">
    <source>
        <dbReference type="ARBA" id="ARBA00022723"/>
    </source>
</evidence>
<dbReference type="EMBL" id="JAIFTH010000546">
    <property type="protein sequence ID" value="KAG9509308.1"/>
    <property type="molecule type" value="Genomic_DNA"/>
</dbReference>
<dbReference type="InterPro" id="IPR017946">
    <property type="entry name" value="PLC-like_Pdiesterase_TIM-brl"/>
</dbReference>
<dbReference type="Gene3D" id="3.20.20.190">
    <property type="entry name" value="Phosphatidylinositol (PI) phosphodiesterase"/>
    <property type="match status" value="2"/>
</dbReference>
<sequence length="594" mass="67316">MPYANLEKLLLKSSRQIKANSNWLKTASVIIFFSLTVILRSMKSNALHVPNSRKPIWNIAHMVNSIREIPYNLRRGANAVEADVTFANNGTPIETYHGPPCDCLRLCNQREPFIDYLKYVRVAGDPAQHSTTFEPNLTLVFFDLKLWPLSQRSKANAGIKLAEVILEHLYDIPVFDFANRTQAEWFENKPAATSQQFNGSKDLRTLEVAHSTPIEQSSTSTSYIYTVLSINHVTDVDLVLNFMSYLEEAKRGSNKQLATRASLAAQHVGWDVGMNDNIKRIEAMWRRYFKDDPTINIWQGDGFTNCISPLYNLARLTQALEKRDQFDYYQAPVGWSKVYQWTIDLHDRLREALRMGTDAVMTNHPERLVNVLNEHEFRSTLRLATRDDNPFERIITKRSGVTSELAELESPAASSSSELFRPIQSIASPDSVVTERRYREGLSGTMSDIFSSVVAYFRDIIYLSYPGGNSFGIRNTGHINNKVANDRRLSTDSQSSLDNHNSRTSATETTIMTISQHNNNNNTNLSKSNDQSNSNNWMGHFGQFLGKVLLILVQDTLDEVLQSAHNIADPKNSTLSSYIYSQASNQPIYYIQSG</sequence>
<keyword evidence="4" id="KW-1015">Disulfide bond</keyword>
<evidence type="ECO:0000256" key="5">
    <source>
        <dbReference type="ARBA" id="ARBA00023239"/>
    </source>
</evidence>
<keyword evidence="7" id="KW-1185">Reference proteome</keyword>
<accession>A0ABQ7S7H9</accession>
<proteinExistence type="predicted"/>
<evidence type="ECO:0000256" key="4">
    <source>
        <dbReference type="ARBA" id="ARBA00023157"/>
    </source>
</evidence>
<keyword evidence="3" id="KW-0460">Magnesium</keyword>